<keyword evidence="2" id="KW-0805">Transcription regulation</keyword>
<gene>
    <name evidence="5" type="ORF">RM779_21075</name>
</gene>
<sequence length="254" mass="27789">MSTPTALPGTRAHAFRLLGPFTFIREGALPRPMWPKPRALLALLLVAEGPVTLERIGAELWRGGPPDSAVANIRGYIGLLRREVGTAAVRTGLGAYELALPQARLDAEEFRALVDRAEVTACPRQRRELLEGALGLWRGPALSGIEHGPLLESWVERMNGHRRRALLQVAELCLEARQYARAQDVLRQHLVGSPTDEAAYQLLMRALHGAGDSSAALAVYQQANRRLVDHGLFPGPQLRGMQQAILSHLPLPTP</sequence>
<dbReference type="Proteomes" id="UP001183615">
    <property type="component" value="Unassembled WGS sequence"/>
</dbReference>
<dbReference type="PANTHER" id="PTHR35807:SF1">
    <property type="entry name" value="TRANSCRIPTIONAL REGULATOR REDD"/>
    <property type="match status" value="1"/>
</dbReference>
<reference evidence="6" key="1">
    <citation type="submission" date="2023-07" db="EMBL/GenBank/DDBJ databases">
        <title>30 novel species of actinomycetes from the DSMZ collection.</title>
        <authorList>
            <person name="Nouioui I."/>
        </authorList>
    </citation>
    <scope>NUCLEOTIDE SEQUENCE [LARGE SCALE GENOMIC DNA]</scope>
    <source>
        <strain evidence="6">DSM 41886</strain>
    </source>
</reference>
<evidence type="ECO:0000256" key="3">
    <source>
        <dbReference type="ARBA" id="ARBA00023163"/>
    </source>
</evidence>
<evidence type="ECO:0000256" key="2">
    <source>
        <dbReference type="ARBA" id="ARBA00023015"/>
    </source>
</evidence>
<dbReference type="Pfam" id="PF03704">
    <property type="entry name" value="BTAD"/>
    <property type="match status" value="1"/>
</dbReference>
<dbReference type="InterPro" id="IPR005158">
    <property type="entry name" value="BTAD"/>
</dbReference>
<keyword evidence="1" id="KW-0902">Two-component regulatory system</keyword>
<proteinExistence type="predicted"/>
<name>A0ABU2S7X5_9ACTN</name>
<dbReference type="PANTHER" id="PTHR35807">
    <property type="entry name" value="TRANSCRIPTIONAL REGULATOR REDD-RELATED"/>
    <property type="match status" value="1"/>
</dbReference>
<organism evidence="5 6">
    <name type="scientific">Streptomyces johnsoniae</name>
    <dbReference type="NCBI Taxonomy" id="3075532"/>
    <lineage>
        <taxon>Bacteria</taxon>
        <taxon>Bacillati</taxon>
        <taxon>Actinomycetota</taxon>
        <taxon>Actinomycetes</taxon>
        <taxon>Kitasatosporales</taxon>
        <taxon>Streptomycetaceae</taxon>
        <taxon>Streptomyces</taxon>
    </lineage>
</organism>
<keyword evidence="6" id="KW-1185">Reference proteome</keyword>
<comment type="caution">
    <text evidence="5">The sequence shown here is derived from an EMBL/GenBank/DDBJ whole genome shotgun (WGS) entry which is preliminary data.</text>
</comment>
<dbReference type="Gene3D" id="1.25.40.10">
    <property type="entry name" value="Tetratricopeptide repeat domain"/>
    <property type="match status" value="1"/>
</dbReference>
<dbReference type="InterPro" id="IPR036388">
    <property type="entry name" value="WH-like_DNA-bd_sf"/>
</dbReference>
<dbReference type="Gene3D" id="1.10.10.10">
    <property type="entry name" value="Winged helix-like DNA-binding domain superfamily/Winged helix DNA-binding domain"/>
    <property type="match status" value="1"/>
</dbReference>
<dbReference type="SMART" id="SM01043">
    <property type="entry name" value="BTAD"/>
    <property type="match status" value="1"/>
</dbReference>
<evidence type="ECO:0000256" key="1">
    <source>
        <dbReference type="ARBA" id="ARBA00023012"/>
    </source>
</evidence>
<accession>A0ABU2S7X5</accession>
<feature type="domain" description="Bacterial transcriptional activator" evidence="4">
    <location>
        <begin position="105"/>
        <end position="246"/>
    </location>
</feature>
<dbReference type="InterPro" id="IPR011990">
    <property type="entry name" value="TPR-like_helical_dom_sf"/>
</dbReference>
<dbReference type="InterPro" id="IPR016032">
    <property type="entry name" value="Sig_transdc_resp-reg_C-effctor"/>
</dbReference>
<dbReference type="RefSeq" id="WP_311619305.1">
    <property type="nucleotide sequence ID" value="NZ_JAVREV010000012.1"/>
</dbReference>
<protein>
    <submittedName>
        <fullName evidence="5">AfsR/SARP family transcriptional regulator</fullName>
    </submittedName>
</protein>
<dbReference type="EMBL" id="JAVREV010000012">
    <property type="protein sequence ID" value="MDT0445076.1"/>
    <property type="molecule type" value="Genomic_DNA"/>
</dbReference>
<dbReference type="SUPFAM" id="SSF48452">
    <property type="entry name" value="TPR-like"/>
    <property type="match status" value="1"/>
</dbReference>
<dbReference type="InterPro" id="IPR051677">
    <property type="entry name" value="AfsR-DnrI-RedD_regulator"/>
</dbReference>
<dbReference type="SUPFAM" id="SSF46894">
    <property type="entry name" value="C-terminal effector domain of the bipartite response regulators"/>
    <property type="match status" value="1"/>
</dbReference>
<dbReference type="CDD" id="cd15831">
    <property type="entry name" value="BTAD"/>
    <property type="match status" value="1"/>
</dbReference>
<keyword evidence="3" id="KW-0804">Transcription</keyword>
<evidence type="ECO:0000313" key="6">
    <source>
        <dbReference type="Proteomes" id="UP001183615"/>
    </source>
</evidence>
<evidence type="ECO:0000313" key="5">
    <source>
        <dbReference type="EMBL" id="MDT0445076.1"/>
    </source>
</evidence>
<evidence type="ECO:0000259" key="4">
    <source>
        <dbReference type="SMART" id="SM01043"/>
    </source>
</evidence>